<dbReference type="InterPro" id="IPR043128">
    <property type="entry name" value="Rev_trsase/Diguanyl_cyclase"/>
</dbReference>
<dbReference type="PANTHER" id="PTHR33121">
    <property type="entry name" value="CYCLIC DI-GMP PHOSPHODIESTERASE PDEF"/>
    <property type="match status" value="1"/>
</dbReference>
<evidence type="ECO:0000313" key="5">
    <source>
        <dbReference type="Proteomes" id="UP000093044"/>
    </source>
</evidence>
<proteinExistence type="predicted"/>
<dbReference type="KEGG" id="cpor:BED41_11520"/>
<keyword evidence="1" id="KW-0812">Transmembrane</keyword>
<name>A0A1B2I6P1_9BACT</name>
<evidence type="ECO:0000259" key="3">
    <source>
        <dbReference type="PROSITE" id="PS50887"/>
    </source>
</evidence>
<evidence type="ECO:0000259" key="2">
    <source>
        <dbReference type="PROSITE" id="PS50883"/>
    </source>
</evidence>
<dbReference type="InterPro" id="IPR050706">
    <property type="entry name" value="Cyclic-di-GMP_PDE-like"/>
</dbReference>
<dbReference type="PROSITE" id="PS50883">
    <property type="entry name" value="EAL"/>
    <property type="match status" value="1"/>
</dbReference>
<dbReference type="PANTHER" id="PTHR33121:SF71">
    <property type="entry name" value="OXYGEN SENSOR PROTEIN DOSP"/>
    <property type="match status" value="1"/>
</dbReference>
<reference evidence="4" key="1">
    <citation type="submission" date="2016-08" db="EMBL/GenBank/DDBJ databases">
        <title>Complete genome of Cloacibacillus porcorum.</title>
        <authorList>
            <person name="Looft T."/>
            <person name="Bayles D.O."/>
            <person name="Alt D.P."/>
        </authorList>
    </citation>
    <scope>NUCLEOTIDE SEQUENCE [LARGE SCALE GENOMIC DNA]</scope>
    <source>
        <strain evidence="4">CL-84</strain>
    </source>
</reference>
<evidence type="ECO:0000256" key="1">
    <source>
        <dbReference type="SAM" id="Phobius"/>
    </source>
</evidence>
<dbReference type="Gene3D" id="3.30.450.20">
    <property type="entry name" value="PAS domain"/>
    <property type="match status" value="1"/>
</dbReference>
<organism evidence="4 5">
    <name type="scientific">Cloacibacillus porcorum</name>
    <dbReference type="NCBI Taxonomy" id="1197717"/>
    <lineage>
        <taxon>Bacteria</taxon>
        <taxon>Thermotogati</taxon>
        <taxon>Synergistota</taxon>
        <taxon>Synergistia</taxon>
        <taxon>Synergistales</taxon>
        <taxon>Synergistaceae</taxon>
        <taxon>Cloacibacillus</taxon>
    </lineage>
</organism>
<dbReference type="Gene3D" id="3.20.20.450">
    <property type="entry name" value="EAL domain"/>
    <property type="match status" value="1"/>
</dbReference>
<dbReference type="InterPro" id="IPR035919">
    <property type="entry name" value="EAL_sf"/>
</dbReference>
<dbReference type="STRING" id="1197717.BED41_11520"/>
<gene>
    <name evidence="4" type="ORF">BED41_11520</name>
</gene>
<dbReference type="GO" id="GO:0071111">
    <property type="term" value="F:cyclic-guanylate-specific phosphodiesterase activity"/>
    <property type="evidence" value="ECO:0007669"/>
    <property type="project" value="InterPro"/>
</dbReference>
<sequence length="744" mass="83659">MPLIFRKMFQYKTTLLLSIGALIFLLALSGVILWNAVELHRAVNKLTEDYLEDVAAESAKSVDTKFHEIFKSLNVIADSVSQMQPAEINRFIARKTAVSNFIDLAVAGEDGVAHFAFGGSRNIEKFFPFSAALKGEFSAGTDGKHIFYAVPIPGNDRKRRVLIGVKSKQNMQYLISGDFFSGEGSSAILNQKGEIIVPPVKKKHTALIRETKYLKTEEWAIKMLDDLGKNLPGRFILPTLSGRDIFVDYRPLSVNGWFLTVTVPTDILTTHADVFISRTFYGTLAMAAAFLIITLLIICIQNHYRVKIENISFYDPVTDGISNICFLMRTQEFLDGSSSKDYAVVSVNLRNLGLINEYEGRSQGDKILRHVYNILADEMKKDNGELVTRGNAGTFYIFMQKGAKDEFMKRLNEMAEKIAGIGNKSGPIRIDTGIFCLSDKASFKIAEAEVYADTARKSAERSYLSTFTFYDEKFKKRQLEEVNMLNDIERAIEERKFTIHLQPKVCAQTGLIAGAEALVRWKHPKLGFVSPAAFIPVCEKNGIISRLDQLVFEEVCRTLAEWKESGIPLLPISVNISRQQLKNPSFFNDYRKIAEEAGVARGLIEFELTESLMLVGNDFKNAREVIEEIHSAGFTCSLDDFGSGYSSLGLLKDLKIDCLKLDRMFFANRFETPETRAIIESIIILAKKLNIATVAEGVEYKEQVELLRTIGCDLIQGFYFFRPVPVREFERIVLEEAGKPPTTD</sequence>
<dbReference type="Pfam" id="PF00990">
    <property type="entry name" value="GGDEF"/>
    <property type="match status" value="1"/>
</dbReference>
<protein>
    <recommendedName>
        <fullName evidence="6">EAL domain-containing protein</fullName>
    </recommendedName>
</protein>
<dbReference type="PROSITE" id="PS50887">
    <property type="entry name" value="GGDEF"/>
    <property type="match status" value="1"/>
</dbReference>
<dbReference type="RefSeq" id="WP_066746351.1">
    <property type="nucleotide sequence ID" value="NZ_CAUFKJ010000014.1"/>
</dbReference>
<dbReference type="AlphaFoldDB" id="A0A1B2I6P1"/>
<dbReference type="Pfam" id="PF00563">
    <property type="entry name" value="EAL"/>
    <property type="match status" value="1"/>
</dbReference>
<feature type="domain" description="GGDEF" evidence="3">
    <location>
        <begin position="340"/>
        <end position="472"/>
    </location>
</feature>
<dbReference type="EMBL" id="CP016757">
    <property type="protein sequence ID" value="ANZ45648.1"/>
    <property type="molecule type" value="Genomic_DNA"/>
</dbReference>
<feature type="domain" description="EAL" evidence="2">
    <location>
        <begin position="481"/>
        <end position="737"/>
    </location>
</feature>
<accession>A0A1B2I6P1</accession>
<dbReference type="CDD" id="cd01948">
    <property type="entry name" value="EAL"/>
    <property type="match status" value="1"/>
</dbReference>
<dbReference type="Proteomes" id="UP000093044">
    <property type="component" value="Chromosome"/>
</dbReference>
<keyword evidence="5" id="KW-1185">Reference proteome</keyword>
<dbReference type="SMART" id="SM00267">
    <property type="entry name" value="GGDEF"/>
    <property type="match status" value="1"/>
</dbReference>
<dbReference type="InterPro" id="IPR001633">
    <property type="entry name" value="EAL_dom"/>
</dbReference>
<evidence type="ECO:0008006" key="6">
    <source>
        <dbReference type="Google" id="ProtNLM"/>
    </source>
</evidence>
<dbReference type="GeneID" id="83058475"/>
<dbReference type="SUPFAM" id="SSF55073">
    <property type="entry name" value="Nucleotide cyclase"/>
    <property type="match status" value="1"/>
</dbReference>
<dbReference type="SMART" id="SM00052">
    <property type="entry name" value="EAL"/>
    <property type="match status" value="1"/>
</dbReference>
<dbReference type="SUPFAM" id="SSF141868">
    <property type="entry name" value="EAL domain-like"/>
    <property type="match status" value="1"/>
</dbReference>
<evidence type="ECO:0000313" key="4">
    <source>
        <dbReference type="EMBL" id="ANZ45648.1"/>
    </source>
</evidence>
<dbReference type="InterPro" id="IPR000160">
    <property type="entry name" value="GGDEF_dom"/>
</dbReference>
<keyword evidence="1" id="KW-0472">Membrane</keyword>
<dbReference type="Gene3D" id="3.30.70.270">
    <property type="match status" value="1"/>
</dbReference>
<feature type="transmembrane region" description="Helical" evidence="1">
    <location>
        <begin position="280"/>
        <end position="300"/>
    </location>
</feature>
<dbReference type="InterPro" id="IPR029787">
    <property type="entry name" value="Nucleotide_cyclase"/>
</dbReference>
<keyword evidence="1" id="KW-1133">Transmembrane helix</keyword>